<feature type="compositionally biased region" description="Low complexity" evidence="6">
    <location>
        <begin position="1035"/>
        <end position="1051"/>
    </location>
</feature>
<feature type="compositionally biased region" description="Low complexity" evidence="6">
    <location>
        <begin position="766"/>
        <end position="777"/>
    </location>
</feature>
<feature type="domain" description="Chitin-binding type-2" evidence="8">
    <location>
        <begin position="796"/>
        <end position="857"/>
    </location>
</feature>
<feature type="domain" description="Chitin-binding type-2" evidence="8">
    <location>
        <begin position="308"/>
        <end position="369"/>
    </location>
</feature>
<feature type="compositionally biased region" description="Low complexity" evidence="6">
    <location>
        <begin position="1087"/>
        <end position="1098"/>
    </location>
</feature>
<feature type="compositionally biased region" description="Low complexity" evidence="6">
    <location>
        <begin position="557"/>
        <end position="567"/>
    </location>
</feature>
<feature type="domain" description="Chitin-binding type-2" evidence="8">
    <location>
        <begin position="633"/>
        <end position="694"/>
    </location>
</feature>
<dbReference type="InterPro" id="IPR002557">
    <property type="entry name" value="Chitin-bd_dom"/>
</dbReference>
<feature type="chain" id="PRO_5040471251" description="Chitin-binding type-2 domain-containing protein" evidence="7">
    <location>
        <begin position="18"/>
        <end position="1795"/>
    </location>
</feature>
<feature type="region of interest" description="Disordered" evidence="6">
    <location>
        <begin position="697"/>
        <end position="778"/>
    </location>
</feature>
<feature type="region of interest" description="Disordered" evidence="6">
    <location>
        <begin position="1018"/>
        <end position="1099"/>
    </location>
</feature>
<feature type="compositionally biased region" description="Low complexity" evidence="6">
    <location>
        <begin position="1250"/>
        <end position="1261"/>
    </location>
</feature>
<keyword evidence="4" id="KW-1015">Disulfide bond</keyword>
<dbReference type="PROSITE" id="PS50940">
    <property type="entry name" value="CHIT_BIND_II"/>
    <property type="match status" value="11"/>
</dbReference>
<feature type="region of interest" description="Disordered" evidence="6">
    <location>
        <begin position="1668"/>
        <end position="1723"/>
    </location>
</feature>
<feature type="compositionally biased region" description="Low complexity" evidence="6">
    <location>
        <begin position="1221"/>
        <end position="1233"/>
    </location>
</feature>
<feature type="compositionally biased region" description="Low complexity" evidence="6">
    <location>
        <begin position="604"/>
        <end position="615"/>
    </location>
</feature>
<feature type="compositionally biased region" description="Polar residues" evidence="6">
    <location>
        <begin position="742"/>
        <end position="758"/>
    </location>
</feature>
<evidence type="ECO:0000256" key="7">
    <source>
        <dbReference type="SAM" id="SignalP"/>
    </source>
</evidence>
<feature type="region of interest" description="Disordered" evidence="6">
    <location>
        <begin position="1343"/>
        <end position="1424"/>
    </location>
</feature>
<reference evidence="9" key="1">
    <citation type="submission" date="2022-01" db="EMBL/GenBank/DDBJ databases">
        <authorList>
            <person name="King R."/>
        </authorList>
    </citation>
    <scope>NUCLEOTIDE SEQUENCE</scope>
</reference>
<feature type="compositionally biased region" description="Low complexity" evidence="6">
    <location>
        <begin position="1198"/>
        <end position="1213"/>
    </location>
</feature>
<feature type="compositionally biased region" description="Low complexity" evidence="6">
    <location>
        <begin position="1523"/>
        <end position="1539"/>
    </location>
</feature>
<evidence type="ECO:0000256" key="1">
    <source>
        <dbReference type="ARBA" id="ARBA00022669"/>
    </source>
</evidence>
<dbReference type="Pfam" id="PF01607">
    <property type="entry name" value="CBM_14"/>
    <property type="match status" value="2"/>
</dbReference>
<dbReference type="OrthoDB" id="8179045at2759"/>
<dbReference type="PANTHER" id="PTHR23301:SF0">
    <property type="entry name" value="CHITIN-BINDING TYPE-2 DOMAIN-CONTAINING PROTEIN-RELATED"/>
    <property type="match status" value="1"/>
</dbReference>
<feature type="compositionally biased region" description="Polar residues" evidence="6">
    <location>
        <begin position="1547"/>
        <end position="1567"/>
    </location>
</feature>
<feature type="compositionally biased region" description="Low complexity" evidence="6">
    <location>
        <begin position="441"/>
        <end position="452"/>
    </location>
</feature>
<dbReference type="InterPro" id="IPR051940">
    <property type="entry name" value="Chitin_bind-dev_reg"/>
</dbReference>
<keyword evidence="3" id="KW-0677">Repeat</keyword>
<dbReference type="SMART" id="SM00494">
    <property type="entry name" value="ChtBD2"/>
    <property type="match status" value="12"/>
</dbReference>
<feature type="compositionally biased region" description="Low complexity" evidence="6">
    <location>
        <begin position="1360"/>
        <end position="1376"/>
    </location>
</feature>
<feature type="compositionally biased region" description="Low complexity" evidence="6">
    <location>
        <begin position="1506"/>
        <end position="1515"/>
    </location>
</feature>
<feature type="region of interest" description="Disordered" evidence="6">
    <location>
        <begin position="866"/>
        <end position="929"/>
    </location>
</feature>
<feature type="region of interest" description="Disordered" evidence="6">
    <location>
        <begin position="1183"/>
        <end position="1261"/>
    </location>
</feature>
<feature type="compositionally biased region" description="Low complexity" evidence="6">
    <location>
        <begin position="1707"/>
        <end position="1721"/>
    </location>
</feature>
<feature type="compositionally biased region" description="Polar residues" evidence="6">
    <location>
        <begin position="1381"/>
        <end position="1404"/>
    </location>
</feature>
<dbReference type="Proteomes" id="UP001153636">
    <property type="component" value="Chromosome 9"/>
</dbReference>
<feature type="compositionally biased region" description="Low complexity" evidence="6">
    <location>
        <begin position="1018"/>
        <end position="1027"/>
    </location>
</feature>
<organism evidence="9 10">
    <name type="scientific">Psylliodes chrysocephalus</name>
    <dbReference type="NCBI Taxonomy" id="3402493"/>
    <lineage>
        <taxon>Eukaryota</taxon>
        <taxon>Metazoa</taxon>
        <taxon>Ecdysozoa</taxon>
        <taxon>Arthropoda</taxon>
        <taxon>Hexapoda</taxon>
        <taxon>Insecta</taxon>
        <taxon>Pterygota</taxon>
        <taxon>Neoptera</taxon>
        <taxon>Endopterygota</taxon>
        <taxon>Coleoptera</taxon>
        <taxon>Polyphaga</taxon>
        <taxon>Cucujiformia</taxon>
        <taxon>Chrysomeloidea</taxon>
        <taxon>Chrysomelidae</taxon>
        <taxon>Galerucinae</taxon>
        <taxon>Alticini</taxon>
        <taxon>Psylliodes</taxon>
    </lineage>
</organism>
<keyword evidence="2 7" id="KW-0732">Signal</keyword>
<keyword evidence="10" id="KW-1185">Reference proteome</keyword>
<evidence type="ECO:0000259" key="8">
    <source>
        <dbReference type="PROSITE" id="PS50940"/>
    </source>
</evidence>
<gene>
    <name evidence="9" type="ORF">PSYICH_LOCUS15340</name>
</gene>
<evidence type="ECO:0000256" key="3">
    <source>
        <dbReference type="ARBA" id="ARBA00022737"/>
    </source>
</evidence>
<keyword evidence="1" id="KW-0147">Chitin-binding</keyword>
<feature type="domain" description="Chitin-binding type-2" evidence="8">
    <location>
        <begin position="1734"/>
        <end position="1795"/>
    </location>
</feature>
<name>A0A9P0GGY6_9CUCU</name>
<feature type="compositionally biased region" description="Low complexity" evidence="6">
    <location>
        <begin position="1059"/>
        <end position="1070"/>
    </location>
</feature>
<keyword evidence="5" id="KW-0325">Glycoprotein</keyword>
<evidence type="ECO:0000313" key="10">
    <source>
        <dbReference type="Proteomes" id="UP001153636"/>
    </source>
</evidence>
<feature type="compositionally biased region" description="Polar residues" evidence="6">
    <location>
        <begin position="1682"/>
        <end position="1692"/>
    </location>
</feature>
<feature type="compositionally biased region" description="Low complexity" evidence="6">
    <location>
        <begin position="714"/>
        <end position="730"/>
    </location>
</feature>
<dbReference type="SUPFAM" id="SSF57625">
    <property type="entry name" value="Invertebrate chitin-binding proteins"/>
    <property type="match status" value="11"/>
</dbReference>
<evidence type="ECO:0000256" key="2">
    <source>
        <dbReference type="ARBA" id="ARBA00022729"/>
    </source>
</evidence>
<feature type="domain" description="Chitin-binding type-2" evidence="8">
    <location>
        <begin position="34"/>
        <end position="93"/>
    </location>
</feature>
<feature type="compositionally biased region" description="Low complexity" evidence="6">
    <location>
        <begin position="1343"/>
        <end position="1352"/>
    </location>
</feature>
<feature type="domain" description="Chitin-binding type-2" evidence="8">
    <location>
        <begin position="1605"/>
        <end position="1666"/>
    </location>
</feature>
<dbReference type="Gene3D" id="2.170.140.10">
    <property type="entry name" value="Chitin binding domain"/>
    <property type="match status" value="11"/>
</dbReference>
<dbReference type="PANTHER" id="PTHR23301">
    <property type="entry name" value="CHITIN BINDING PERITROPHIN-A"/>
    <property type="match status" value="1"/>
</dbReference>
<accession>A0A9P0GGY6</accession>
<feature type="domain" description="Chitin-binding type-2" evidence="8">
    <location>
        <begin position="954"/>
        <end position="1015"/>
    </location>
</feature>
<feature type="region of interest" description="Disordered" evidence="6">
    <location>
        <begin position="377"/>
        <end position="453"/>
    </location>
</feature>
<feature type="region of interest" description="Disordered" evidence="6">
    <location>
        <begin position="1506"/>
        <end position="1587"/>
    </location>
</feature>
<feature type="signal peptide" evidence="7">
    <location>
        <begin position="1"/>
        <end position="17"/>
    </location>
</feature>
<evidence type="ECO:0000256" key="4">
    <source>
        <dbReference type="ARBA" id="ARBA00023157"/>
    </source>
</evidence>
<feature type="domain" description="Chitin-binding type-2" evidence="8">
    <location>
        <begin position="1279"/>
        <end position="1340"/>
    </location>
</feature>
<evidence type="ECO:0000313" key="9">
    <source>
        <dbReference type="EMBL" id="CAH1115565.1"/>
    </source>
</evidence>
<feature type="compositionally biased region" description="Low complexity" evidence="6">
    <location>
        <begin position="413"/>
        <end position="433"/>
    </location>
</feature>
<feature type="compositionally biased region" description="Low complexity" evidence="6">
    <location>
        <begin position="697"/>
        <end position="706"/>
    </location>
</feature>
<feature type="compositionally biased region" description="Low complexity" evidence="6">
    <location>
        <begin position="389"/>
        <end position="405"/>
    </location>
</feature>
<evidence type="ECO:0000256" key="6">
    <source>
        <dbReference type="SAM" id="MobiDB-lite"/>
    </source>
</evidence>
<feature type="compositionally biased region" description="Low complexity" evidence="6">
    <location>
        <begin position="1668"/>
        <end position="1678"/>
    </location>
</feature>
<dbReference type="GO" id="GO:0008061">
    <property type="term" value="F:chitin binding"/>
    <property type="evidence" value="ECO:0007669"/>
    <property type="project" value="UniProtKB-KW"/>
</dbReference>
<dbReference type="GO" id="GO:0005576">
    <property type="term" value="C:extracellular region"/>
    <property type="evidence" value="ECO:0007669"/>
    <property type="project" value="InterPro"/>
</dbReference>
<feature type="compositionally biased region" description="Low complexity" evidence="6">
    <location>
        <begin position="575"/>
        <end position="588"/>
    </location>
</feature>
<dbReference type="InterPro" id="IPR036508">
    <property type="entry name" value="Chitin-bd_dom_sf"/>
</dbReference>
<feature type="compositionally biased region" description="Low complexity" evidence="6">
    <location>
        <begin position="1576"/>
        <end position="1587"/>
    </location>
</feature>
<feature type="compositionally biased region" description="Low complexity" evidence="6">
    <location>
        <begin position="1413"/>
        <end position="1424"/>
    </location>
</feature>
<feature type="compositionally biased region" description="Low complexity" evidence="6">
    <location>
        <begin position="877"/>
        <end position="907"/>
    </location>
</feature>
<dbReference type="EMBL" id="OV651821">
    <property type="protein sequence ID" value="CAH1115565.1"/>
    <property type="molecule type" value="Genomic_DNA"/>
</dbReference>
<sequence length="1795" mass="199419">MFLQISMLLLVIWPSIASNENCEEIEELKPFDETYNCTSNGFFPDETDHNCTKYIVCARSSSRPFITLYLTCPEGTKFDPAVNDCTSQYTCPYRPITNTSVCIYNADPNYFTCDTSGTFVNLNDPTCQSYYHCLFLYSSNLFLQSRYVCSQNHYYNPDIKRCDKNYICPCYVNTGTIPSTNINSTTVESNSNQRISTIIPITTEDYISTSNFFTTTAFSTKESTGLELSTKYITSITKEPSSSTADHHTSVSTTKYITSISTTEGTTNSSFMKDTTPNVYITSTVKDVTDISILTTAENCIYNDDPEYFTCSVSGRFRNNHDRKCKSYYLCSVLKSGRIIQTKYSCPEKSYFNPSKHICDVNYKCPCLTVTSTTASSTTTKTSDEGNQTEISTTTEITSRTATTEKTTDEENISSTIDQQSTTSINSSSATEETTTDKYPISNSTSSTAISTEKSTSTTAENCIYNDNPEYFTCSVSGRFRNNHDRKCQSYYLCSILKSGRIIQTKYSCPEKSYFNPSKHICDVNYKCPCSTVTSTTTKTSDEGNQTEKSTTEKSTTEITSRTATTEKTSDEENTSSTINQQSTTSINFSSATEETTTDKYPISDSTSSTATSTEKTTSTTAENCIYNDDPEYFTCSVSGRFRNNHDRKCKSYYLCSVFKSGRIIQTKYNCPENSYFNPLKHICDVNYKCPCSTVTSTTTSSTTTKTSDKGNQTEISTSTEITSRTATTEKTTDEENTSSTIDQHPTTSINSSSATEETTTDKYPISNSTSSTAISTEKSTSTTAENCIYNDNPEYFTCSVSGRFRNNHDRKCQSYYLCSILKSGRIIQTKYDCPENSYFNPLKHICDVNYKCPCSTVTITTTSSTTMKTSDEGNQTKISTTTEITSRTATTEENTSSTIDQQSTTSFNSSSATKETTTDKYPISNSTSSTAISTEKSTLTTAENCIYNDNPKYFTCSVSGRFRNNHDRKCKSYYLCSVLKSGRIIQTKYSCPEKSYFNPSKHICDVNYKCPCLTETSTTTSSTTTKTSDEGNQTEISTTTEITSRTATTEKTTDEENTSSTIDQQSTTSFNSSSATEETTTDKYPISDSTSSTAISTEKSTSTTAENCIYNDNPEYFTCSVSGRFRNNHDRKCKSYYLCSVLKSGRIIQTKYSCPEKSYFNPSKHICDVNYKCPCLTETSTTASSTTTKTSDEGNRTEISTTEITSRTATTEKTTDEENTSSTIDQQSTTSTKPSSATEETTTDKYPISDSTSSTATSTEKTTSTTAENCIYNDNPEYFTCSVSGRFRNNHDRKCKSYYLCSVLKSGRIIQTKYSCPEKSYFNPSKHICDVNYKCPCSTVTSTTTSSTTTKTSDEGNQTEISTTTEITSRTASTEKTTNEENVSSTIDQHSTTSTKPSSATEETTTDKYPISDSTSSTATSTEKTTSTTAENCIYNDNPEYFTCSVSGRFRNNHDRKCKSYYLCSVLKSGRIIQTKYSCPEKSYFNPSKHICDVNYKCPCSTVTSTTTSSTTTKTSDEGNQTEISTTTEITSRTASTEKTTDEENISSTIDQHPTTSTKPSSATEETTTDKYPISDSTSSTATSIEKTTSTTAENCIYNDNPEYFTCSVSGRFRNNHDRKCKSYYLCSVLKSGRIIQTKYSCPEKSYFNPSKHICDVNYKCPCSTVTSPTTSSTTTKTSDEGNQTEKSTTEMNDEETTTKRHTTESDGSTTSSTTETPTTAQICSSYNSDPDYLTCTVKGRFQNHNDINCTSYYLCSELKNGRFIKTKYTCPPKSYFNPAKQICDMDYKCECFM</sequence>
<protein>
    <recommendedName>
        <fullName evidence="8">Chitin-binding type-2 domain-containing protein</fullName>
    </recommendedName>
</protein>
<feature type="domain" description="Chitin-binding type-2" evidence="8">
    <location>
        <begin position="1442"/>
        <end position="1503"/>
    </location>
</feature>
<proteinExistence type="predicted"/>
<feature type="region of interest" description="Disordered" evidence="6">
    <location>
        <begin position="535"/>
        <end position="615"/>
    </location>
</feature>
<feature type="domain" description="Chitin-binding type-2" evidence="8">
    <location>
        <begin position="471"/>
        <end position="532"/>
    </location>
</feature>
<feature type="domain" description="Chitin-binding type-2" evidence="8">
    <location>
        <begin position="1117"/>
        <end position="1178"/>
    </location>
</feature>
<evidence type="ECO:0000256" key="5">
    <source>
        <dbReference type="ARBA" id="ARBA00023180"/>
    </source>
</evidence>